<organism evidence="2 3">
    <name type="scientific">Methylobacterium thuringiense</name>
    <dbReference type="NCBI Taxonomy" id="1003091"/>
    <lineage>
        <taxon>Bacteria</taxon>
        <taxon>Pseudomonadati</taxon>
        <taxon>Pseudomonadota</taxon>
        <taxon>Alphaproteobacteria</taxon>
        <taxon>Hyphomicrobiales</taxon>
        <taxon>Methylobacteriaceae</taxon>
        <taxon>Methylobacterium</taxon>
    </lineage>
</organism>
<evidence type="ECO:0008006" key="4">
    <source>
        <dbReference type="Google" id="ProtNLM"/>
    </source>
</evidence>
<dbReference type="RefSeq" id="WP_147813569.1">
    <property type="nucleotide sequence ID" value="NZ_BPRA01000003.1"/>
</dbReference>
<proteinExistence type="predicted"/>
<evidence type="ECO:0000313" key="2">
    <source>
        <dbReference type="EMBL" id="GJE54286.1"/>
    </source>
</evidence>
<feature type="signal peptide" evidence="1">
    <location>
        <begin position="1"/>
        <end position="33"/>
    </location>
</feature>
<feature type="chain" id="PRO_5047518935" description="UrcA family protein" evidence="1">
    <location>
        <begin position="34"/>
        <end position="119"/>
    </location>
</feature>
<reference evidence="2" key="2">
    <citation type="submission" date="2021-08" db="EMBL/GenBank/DDBJ databases">
        <authorList>
            <person name="Tani A."/>
            <person name="Ola A."/>
            <person name="Ogura Y."/>
            <person name="Katsura K."/>
            <person name="Hayashi T."/>
        </authorList>
    </citation>
    <scope>NUCLEOTIDE SEQUENCE</scope>
    <source>
        <strain evidence="2">DSM 23674</strain>
    </source>
</reference>
<keyword evidence="3" id="KW-1185">Reference proteome</keyword>
<protein>
    <recommendedName>
        <fullName evidence="4">UrcA family protein</fullName>
    </recommendedName>
</protein>
<reference evidence="2" key="1">
    <citation type="journal article" date="2021" name="Front. Microbiol.">
        <title>Comprehensive Comparative Genomics and Phenotyping of Methylobacterium Species.</title>
        <authorList>
            <person name="Alessa O."/>
            <person name="Ogura Y."/>
            <person name="Fujitani Y."/>
            <person name="Takami H."/>
            <person name="Hayashi T."/>
            <person name="Sahin N."/>
            <person name="Tani A."/>
        </authorList>
    </citation>
    <scope>NUCLEOTIDE SEQUENCE</scope>
    <source>
        <strain evidence="2">DSM 23674</strain>
    </source>
</reference>
<sequence length="119" mass="12720">MTRSGIPAFHRWMAAAAVGVLMAAAVMPSRAVAQDLPDLIAPNPLPLPPEITAFVKRLAGCNHWAGEEATDADRGAAIAQARFRLRCNTIEQDEARLRARFARSPGALEALDQAGSSEE</sequence>
<dbReference type="Proteomes" id="UP001055101">
    <property type="component" value="Unassembled WGS sequence"/>
</dbReference>
<name>A0ABQ4TG57_9HYPH</name>
<evidence type="ECO:0000313" key="3">
    <source>
        <dbReference type="Proteomes" id="UP001055101"/>
    </source>
</evidence>
<gene>
    <name evidence="2" type="ORF">EKPJFOCH_0760</name>
</gene>
<accession>A0ABQ4TG57</accession>
<comment type="caution">
    <text evidence="2">The sequence shown here is derived from an EMBL/GenBank/DDBJ whole genome shotgun (WGS) entry which is preliminary data.</text>
</comment>
<evidence type="ECO:0000256" key="1">
    <source>
        <dbReference type="SAM" id="SignalP"/>
    </source>
</evidence>
<keyword evidence="1" id="KW-0732">Signal</keyword>
<dbReference type="EMBL" id="BPRA01000003">
    <property type="protein sequence ID" value="GJE54286.1"/>
    <property type="molecule type" value="Genomic_DNA"/>
</dbReference>